<evidence type="ECO:0000256" key="6">
    <source>
        <dbReference type="ARBA" id="ARBA00023136"/>
    </source>
</evidence>
<dbReference type="GO" id="GO:0005886">
    <property type="term" value="C:plasma membrane"/>
    <property type="evidence" value="ECO:0007669"/>
    <property type="project" value="UniProtKB-SubCell"/>
</dbReference>
<dbReference type="PANTHER" id="PTHR30566:SF25">
    <property type="entry name" value="INNER MEMBRANE PROTEIN"/>
    <property type="match status" value="1"/>
</dbReference>
<evidence type="ECO:0000256" key="4">
    <source>
        <dbReference type="ARBA" id="ARBA00022692"/>
    </source>
</evidence>
<comment type="caution">
    <text evidence="11">The sequence shown here is derived from an EMBL/GenBank/DDBJ whole genome shotgun (WGS) entry which is preliminary data.</text>
</comment>
<dbReference type="Proteomes" id="UP000053467">
    <property type="component" value="Unassembled WGS sequence"/>
</dbReference>
<feature type="domain" description="Mechanosensitive ion channel MscS" evidence="8">
    <location>
        <begin position="183"/>
        <end position="249"/>
    </location>
</feature>
<dbReference type="InterPro" id="IPR049278">
    <property type="entry name" value="MS_channel_C"/>
</dbReference>
<dbReference type="InterPro" id="IPR010920">
    <property type="entry name" value="LSM_dom_sf"/>
</dbReference>
<dbReference type="Gene3D" id="1.10.287.1260">
    <property type="match status" value="1"/>
</dbReference>
<dbReference type="SUPFAM" id="SSF82861">
    <property type="entry name" value="Mechanosensitive channel protein MscS (YggB), transmembrane region"/>
    <property type="match status" value="1"/>
</dbReference>
<dbReference type="Pfam" id="PF21088">
    <property type="entry name" value="MS_channel_1st"/>
    <property type="match status" value="1"/>
</dbReference>
<dbReference type="SUPFAM" id="SSF82689">
    <property type="entry name" value="Mechanosensitive channel protein MscS (YggB), C-terminal domain"/>
    <property type="match status" value="1"/>
</dbReference>
<proteinExistence type="inferred from homology"/>
<evidence type="ECO:0000259" key="10">
    <source>
        <dbReference type="Pfam" id="PF21088"/>
    </source>
</evidence>
<evidence type="ECO:0000259" key="9">
    <source>
        <dbReference type="Pfam" id="PF21082"/>
    </source>
</evidence>
<dbReference type="SUPFAM" id="SSF50182">
    <property type="entry name" value="Sm-like ribonucleoproteins"/>
    <property type="match status" value="1"/>
</dbReference>
<evidence type="ECO:0000256" key="7">
    <source>
        <dbReference type="SAM" id="Phobius"/>
    </source>
</evidence>
<keyword evidence="3" id="KW-1003">Cell membrane</keyword>
<feature type="domain" description="Mechanosensitive ion channel transmembrane helices 2/3" evidence="10">
    <location>
        <begin position="140"/>
        <end position="181"/>
    </location>
</feature>
<evidence type="ECO:0000256" key="1">
    <source>
        <dbReference type="ARBA" id="ARBA00004651"/>
    </source>
</evidence>
<dbReference type="GO" id="GO:0055085">
    <property type="term" value="P:transmembrane transport"/>
    <property type="evidence" value="ECO:0007669"/>
    <property type="project" value="InterPro"/>
</dbReference>
<dbReference type="InterPro" id="IPR011014">
    <property type="entry name" value="MscS_channel_TM-2"/>
</dbReference>
<evidence type="ECO:0000256" key="5">
    <source>
        <dbReference type="ARBA" id="ARBA00022989"/>
    </source>
</evidence>
<accession>A0A117M6H6</accession>
<gene>
    <name evidence="11" type="ORF">XE03_1111</name>
</gene>
<dbReference type="Pfam" id="PF21082">
    <property type="entry name" value="MS_channel_3rd"/>
    <property type="match status" value="1"/>
</dbReference>
<evidence type="ECO:0000256" key="3">
    <source>
        <dbReference type="ARBA" id="ARBA00022475"/>
    </source>
</evidence>
<comment type="similarity">
    <text evidence="2">Belongs to the MscS (TC 1.A.23) family.</text>
</comment>
<organism evidence="11 12">
    <name type="scientific">candidate division TA06 bacterium 34_109</name>
    <dbReference type="NCBI Taxonomy" id="1635277"/>
    <lineage>
        <taxon>Bacteria</taxon>
        <taxon>Bacteria division TA06</taxon>
    </lineage>
</organism>
<dbReference type="InterPro" id="IPR023408">
    <property type="entry name" value="MscS_beta-dom_sf"/>
</dbReference>
<evidence type="ECO:0000256" key="2">
    <source>
        <dbReference type="ARBA" id="ARBA00008017"/>
    </source>
</evidence>
<name>A0A117M6H6_UNCT6</name>
<evidence type="ECO:0000313" key="12">
    <source>
        <dbReference type="Proteomes" id="UP000053467"/>
    </source>
</evidence>
<evidence type="ECO:0000313" key="11">
    <source>
        <dbReference type="EMBL" id="KUK87022.1"/>
    </source>
</evidence>
<protein>
    <submittedName>
        <fullName evidence="11">Transporter, MscS family</fullName>
    </submittedName>
</protein>
<feature type="transmembrane region" description="Helical" evidence="7">
    <location>
        <begin position="71"/>
        <end position="90"/>
    </location>
</feature>
<dbReference type="InterPro" id="IPR011066">
    <property type="entry name" value="MscS_channel_C_sf"/>
</dbReference>
<keyword evidence="4 7" id="KW-0812">Transmembrane</keyword>
<dbReference type="InterPro" id="IPR049142">
    <property type="entry name" value="MS_channel_1st"/>
</dbReference>
<keyword evidence="6 7" id="KW-0472">Membrane</keyword>
<feature type="domain" description="Mechanosensitive ion channel MscS C-terminal" evidence="9">
    <location>
        <begin position="255"/>
        <end position="340"/>
    </location>
</feature>
<dbReference type="Gene3D" id="3.30.70.100">
    <property type="match status" value="1"/>
</dbReference>
<feature type="transmembrane region" description="Helical" evidence="7">
    <location>
        <begin position="96"/>
        <end position="122"/>
    </location>
</feature>
<feature type="transmembrane region" description="Helical" evidence="7">
    <location>
        <begin position="134"/>
        <end position="155"/>
    </location>
</feature>
<keyword evidence="5 7" id="KW-1133">Transmembrane helix</keyword>
<dbReference type="InterPro" id="IPR006685">
    <property type="entry name" value="MscS_channel_2nd"/>
</dbReference>
<evidence type="ECO:0000259" key="8">
    <source>
        <dbReference type="Pfam" id="PF00924"/>
    </source>
</evidence>
<reference evidence="12" key="1">
    <citation type="journal article" date="2015" name="MBio">
        <title>Genome-Resolved Metagenomic Analysis Reveals Roles for Candidate Phyla and Other Microbial Community Members in Biogeochemical Transformations in Oil Reservoirs.</title>
        <authorList>
            <person name="Hu P."/>
            <person name="Tom L."/>
            <person name="Singh A."/>
            <person name="Thomas B.C."/>
            <person name="Baker B.J."/>
            <person name="Piceno Y.M."/>
            <person name="Andersen G.L."/>
            <person name="Banfield J.F."/>
        </authorList>
    </citation>
    <scope>NUCLEOTIDE SEQUENCE [LARGE SCALE GENOMIC DNA]</scope>
</reference>
<dbReference type="PANTHER" id="PTHR30566">
    <property type="entry name" value="YNAI-RELATED MECHANOSENSITIVE ION CHANNEL"/>
    <property type="match status" value="1"/>
</dbReference>
<dbReference type="EMBL" id="LGGX01000009">
    <property type="protein sequence ID" value="KUK87022.1"/>
    <property type="molecule type" value="Genomic_DNA"/>
</dbReference>
<feature type="transmembrane region" description="Helical" evidence="7">
    <location>
        <begin position="167"/>
        <end position="195"/>
    </location>
</feature>
<dbReference type="Gene3D" id="2.30.30.60">
    <property type="match status" value="1"/>
</dbReference>
<feature type="transmembrane region" description="Helical" evidence="7">
    <location>
        <begin position="20"/>
        <end position="39"/>
    </location>
</feature>
<dbReference type="PATRIC" id="fig|1635277.3.peg.1357"/>
<dbReference type="AlphaFoldDB" id="A0A117M6H6"/>
<sequence length="352" mass="40171">MIQELLLKTFLNNRVLDYLISLSVFILGFIVIIIFKNIILKRIKVLAKKSSNSIMINDSLIQNIEKKLTPLLYLVVIYLSLKFLTLNPLLDKSINVLGLILFTIIIVNFLLTTIIGGFEIYLANKETSKSRKQALSGLFTIVKVIVWLIAIFIILDNLGIKVTTLVASLGIGGVAIALASQAILGDLFSYFAIFFDRPFEIDDFIVIGDYLGTVENIGIKTTRIRSLSGEQLVISNTDLTNSRIRNYKRMDKRRVVFKLGVTYETNLQQLKEIPVKIRNIISGINDTVFDRAHFFSYGDFSLIYEVVYYVIGSDYNKYMDIQQEINFKIKEEFEKCGIEFAYPTQTLFINKT</sequence>
<dbReference type="Pfam" id="PF00924">
    <property type="entry name" value="MS_channel_2nd"/>
    <property type="match status" value="1"/>
</dbReference>
<comment type="subcellular location">
    <subcellularLocation>
        <location evidence="1">Cell membrane</location>
        <topology evidence="1">Multi-pass membrane protein</topology>
    </subcellularLocation>
</comment>